<evidence type="ECO:0000313" key="1">
    <source>
        <dbReference type="EMBL" id="AIA31950.1"/>
    </source>
</evidence>
<dbReference type="RefSeq" id="WP_014961835.1">
    <property type="nucleotide sequence ID" value="NZ_CP007243.1"/>
</dbReference>
<protein>
    <recommendedName>
        <fullName evidence="3">Metal-binding protein</fullName>
    </recommendedName>
</protein>
<proteinExistence type="predicted"/>
<dbReference type="OrthoDB" id="9790372at2"/>
<evidence type="ECO:0008006" key="3">
    <source>
        <dbReference type="Google" id="ProtNLM"/>
    </source>
</evidence>
<evidence type="ECO:0000313" key="2">
    <source>
        <dbReference type="Proteomes" id="UP000027059"/>
    </source>
</evidence>
<gene>
    <name evidence="1" type="ORF">Y981_10950</name>
</gene>
<sequence>MDDRPIESAVLELRFQIDRVPDQRRSPEQSFSVHLSVSAFEDPSLQGEPLRIEGTISRHGTEVNVFSRIDYALNVTCVRCLEEFCARGTVSEYAHFLHRKQGGASYPEHEQYGDSGLIDLVPWVREIVLTDLPEYPLCSEECAGLCSGCGENLQKGLCHCPRPG</sequence>
<name>A0A059XXV6_9BACT</name>
<dbReference type="Proteomes" id="UP000027059">
    <property type="component" value="Chromosome"/>
</dbReference>
<reference evidence="1 2" key="2">
    <citation type="journal article" date="2015" name="Biomed. Res. Int.">
        <title>Effects of Arsenite Resistance on the Growth and Functional Gene Expression of Leptospirillum ferriphilum and Acidithiobacillus thiooxidans in Pure Culture and Coculture.</title>
        <authorList>
            <person name="Jiang H."/>
            <person name="Liang Y."/>
            <person name="Yin H."/>
            <person name="Xiao Y."/>
            <person name="Guo X."/>
            <person name="Xu Y."/>
            <person name="Hu Q."/>
            <person name="Liu H."/>
            <person name="Liu X."/>
        </authorList>
    </citation>
    <scope>NUCLEOTIDE SEQUENCE [LARGE SCALE GENOMIC DNA]</scope>
    <source>
        <strain evidence="1 2">YSK</strain>
    </source>
</reference>
<dbReference type="HOGENOM" id="CLU_100236_1_1_0"/>
<reference evidence="2" key="1">
    <citation type="submission" date="2014-02" db="EMBL/GenBank/DDBJ databases">
        <title>Complete genome sequence and comparative genomic analysis of the nitrogen-fixing bacterium Leptospirillum ferriphilum YSK.</title>
        <authorList>
            <person name="Guo X."/>
            <person name="Yin H."/>
            <person name="Liang Y."/>
            <person name="Hu Q."/>
            <person name="Ma L."/>
            <person name="Xiao Y."/>
            <person name="Zhang X."/>
            <person name="Qiu G."/>
            <person name="Liu X."/>
        </authorList>
    </citation>
    <scope>NUCLEOTIDE SEQUENCE [LARGE SCALE GENOMIC DNA]</scope>
    <source>
        <strain evidence="2">YSK</strain>
    </source>
</reference>
<dbReference type="AlphaFoldDB" id="A0A059XXV6"/>
<accession>A0A059XXV6</accession>
<dbReference type="Pfam" id="PF02620">
    <property type="entry name" value="YceD"/>
    <property type="match status" value="1"/>
</dbReference>
<dbReference type="InterPro" id="IPR003772">
    <property type="entry name" value="YceD"/>
</dbReference>
<dbReference type="EMBL" id="CP007243">
    <property type="protein sequence ID" value="AIA31950.1"/>
    <property type="molecule type" value="Genomic_DNA"/>
</dbReference>
<organism evidence="1 2">
    <name type="scientific">Leptospirillum ferriphilum YSK</name>
    <dbReference type="NCBI Taxonomy" id="1441628"/>
    <lineage>
        <taxon>Bacteria</taxon>
        <taxon>Pseudomonadati</taxon>
        <taxon>Nitrospirota</taxon>
        <taxon>Nitrospiria</taxon>
        <taxon>Nitrospirales</taxon>
        <taxon>Nitrospiraceae</taxon>
        <taxon>Leptospirillum</taxon>
    </lineage>
</organism>
<keyword evidence="2" id="KW-1185">Reference proteome</keyword>
<dbReference type="KEGG" id="lfp:Y981_10950"/>